<organism evidence="1 2">
    <name type="scientific">Pelagibius litoralis</name>
    <dbReference type="NCBI Taxonomy" id="374515"/>
    <lineage>
        <taxon>Bacteria</taxon>
        <taxon>Pseudomonadati</taxon>
        <taxon>Pseudomonadota</taxon>
        <taxon>Alphaproteobacteria</taxon>
        <taxon>Rhodospirillales</taxon>
        <taxon>Rhodovibrionaceae</taxon>
        <taxon>Pelagibius</taxon>
    </lineage>
</organism>
<dbReference type="Pfam" id="PF22014">
    <property type="entry name" value="DUF6932"/>
    <property type="match status" value="1"/>
</dbReference>
<dbReference type="EMBL" id="JAAQPH010000019">
    <property type="protein sequence ID" value="NIA71115.1"/>
    <property type="molecule type" value="Genomic_DNA"/>
</dbReference>
<sequence length="166" mass="18564">MAGKGMGAKAEFPPLLLDGLHKMDLASLKTLVVDGFPKSARRLPLWNNFVTIAVDTLSSLKLPCEIWVDGSYLTQKIDPDDIDFVVDFPISVTSNISVPQKQFIEQLAANDFHNPHKLHSFVMFSAPIGHNYYPKSELSHSRWKKDFGQSLTKKKPKGIAVLEVSR</sequence>
<dbReference type="AlphaFoldDB" id="A0A967KF61"/>
<dbReference type="Proteomes" id="UP000761264">
    <property type="component" value="Unassembled WGS sequence"/>
</dbReference>
<evidence type="ECO:0000313" key="2">
    <source>
        <dbReference type="Proteomes" id="UP000761264"/>
    </source>
</evidence>
<proteinExistence type="predicted"/>
<dbReference type="RefSeq" id="WP_167228418.1">
    <property type="nucleotide sequence ID" value="NZ_JAAQPH010000019.1"/>
</dbReference>
<keyword evidence="2" id="KW-1185">Reference proteome</keyword>
<gene>
    <name evidence="1" type="ORF">HBA54_21175</name>
</gene>
<dbReference type="InterPro" id="IPR053860">
    <property type="entry name" value="DUF6932"/>
</dbReference>
<protein>
    <submittedName>
        <fullName evidence="1">Uncharacterized protein</fullName>
    </submittedName>
</protein>
<accession>A0A967KF61</accession>
<name>A0A967KF61_9PROT</name>
<evidence type="ECO:0000313" key="1">
    <source>
        <dbReference type="EMBL" id="NIA71115.1"/>
    </source>
</evidence>
<reference evidence="1" key="1">
    <citation type="submission" date="2020-03" db="EMBL/GenBank/DDBJ databases">
        <title>Genome of Pelagibius litoralis DSM 21314T.</title>
        <authorList>
            <person name="Wang G."/>
        </authorList>
    </citation>
    <scope>NUCLEOTIDE SEQUENCE</scope>
    <source>
        <strain evidence="1">DSM 21314</strain>
    </source>
</reference>
<comment type="caution">
    <text evidence="1">The sequence shown here is derived from an EMBL/GenBank/DDBJ whole genome shotgun (WGS) entry which is preliminary data.</text>
</comment>